<dbReference type="InterPro" id="IPR000330">
    <property type="entry name" value="SNF2_N"/>
</dbReference>
<dbReference type="SMART" id="SM00490">
    <property type="entry name" value="HELICc"/>
    <property type="match status" value="1"/>
</dbReference>
<dbReference type="GO" id="GO:0005634">
    <property type="term" value="C:nucleus"/>
    <property type="evidence" value="ECO:0007669"/>
    <property type="project" value="TreeGrafter"/>
</dbReference>
<keyword evidence="2" id="KW-0547">Nucleotide-binding</keyword>
<organism evidence="10 11">
    <name type="scientific">Vavraia culicis (isolate floridensis)</name>
    <name type="common">Microsporidian parasite</name>
    <dbReference type="NCBI Taxonomy" id="948595"/>
    <lineage>
        <taxon>Eukaryota</taxon>
        <taxon>Fungi</taxon>
        <taxon>Fungi incertae sedis</taxon>
        <taxon>Microsporidia</taxon>
        <taxon>Pleistophoridae</taxon>
        <taxon>Vavraia</taxon>
    </lineage>
</organism>
<dbReference type="Proteomes" id="UP000011081">
    <property type="component" value="Unassembled WGS sequence"/>
</dbReference>
<evidence type="ECO:0000313" key="10">
    <source>
        <dbReference type="EMBL" id="ELA47862.1"/>
    </source>
</evidence>
<dbReference type="HOGENOM" id="CLU_000315_2_1_1"/>
<evidence type="ECO:0000256" key="6">
    <source>
        <dbReference type="PROSITE-ProRule" id="PRU00175"/>
    </source>
</evidence>
<keyword evidence="5" id="KW-0067">ATP-binding</keyword>
<dbReference type="InterPro" id="IPR001650">
    <property type="entry name" value="Helicase_C-like"/>
</dbReference>
<sequence>MCHTIRSLIQLSTVAVRPTLYKQDLISIVLQTDGLLSSNITKRLQRLLKLVCHLSPMKRDVRVDFEHVVRTKKQKLNLRTLTPFDHNYIRKKREEDKKISAIHKSLKANEKKFKKKKAVPSNVEVPSNLKTKLLPYQKRGLDWMVSCEQSPVNGGILADEMGLGKTIQILSLILTGHQGDINLVIAPVVALNQWKSEVAKHTLGINVISQDNQKLKSDQINVILSSYGKIESIYRRNKNLVKAGGSSSLIKTGKPGDLQQQIASKYDDNDNTFLFSSIYELHFRRIILDEAHAIKDSRSSTNTAISRLNSDKRWGVTGTPVQNRVSDLFSLIKFLKIAPLGQYFCKKCECASFVWLNHGVRRGFCSCGHFGSQHFGWWNRKITTPVKLFGLTTRNRKIFKLIERISKHFILRRTKVKLEKELGLPSKQLRIIRSYFSKEEKEFYESIYKKTKLEFNAYISQCDTSYVNIFSLIQKLRMAANHPFLLSKKNALICSLCHEEIFEPVWSKCGHMFCRKEAEMYFSANRKCPVCHLKITIDFFDERAIKELKYANESTIVDNDADTGNNTDLANEHDSIYGICGARKTDSKNESSTRVTDQDFLDKDMPFYGQNSISKYISEGEAEHSIPRGVKGSVVDIGNWRSSTKMETLMEMLYNIQSNARTSSNKSIIFSQFVNFLEMLSWRLERAGFRCVKIYGSMPQTQRKASIESFQNDSTIKIFLISLKAGGLALNLTEANNVFLMDPWWNPAVEEQAMDRIHRIGQFRPINIYKIVIEDSIESKIVELQKKKKALFNSTVENDCGALEKLEREDLIFLFN</sequence>
<dbReference type="SMART" id="SM00487">
    <property type="entry name" value="DEXDc"/>
    <property type="match status" value="1"/>
</dbReference>
<gene>
    <name evidence="10" type="ORF">VCUG_00704</name>
</gene>
<keyword evidence="4" id="KW-0347">Helicase</keyword>
<feature type="domain" description="Helicase C-terminal" evidence="9">
    <location>
        <begin position="648"/>
        <end position="800"/>
    </location>
</feature>
<dbReference type="InterPro" id="IPR050628">
    <property type="entry name" value="SNF2_RAD54_helicase_TF"/>
</dbReference>
<dbReference type="CDD" id="cd18008">
    <property type="entry name" value="DEXDc_SHPRH-like"/>
    <property type="match status" value="1"/>
</dbReference>
<dbReference type="InterPro" id="IPR027417">
    <property type="entry name" value="P-loop_NTPase"/>
</dbReference>
<dbReference type="FunCoup" id="L2GX05">
    <property type="interactions" value="41"/>
</dbReference>
<dbReference type="AlphaFoldDB" id="L2GX05"/>
<dbReference type="EMBL" id="GL877411">
    <property type="protein sequence ID" value="ELA47862.1"/>
    <property type="molecule type" value="Genomic_DNA"/>
</dbReference>
<reference evidence="11" key="1">
    <citation type="submission" date="2011-03" db="EMBL/GenBank/DDBJ databases">
        <title>The genome sequence of Vavraia culicis strain floridensis.</title>
        <authorList>
            <consortium name="The Broad Institute Genome Sequencing Platform"/>
            <person name="Cuomo C."/>
            <person name="Becnel J."/>
            <person name="Sanscrainte N."/>
            <person name="Young S.K."/>
            <person name="Zeng Q."/>
            <person name="Gargeya S."/>
            <person name="Fitzgerald M."/>
            <person name="Haas B."/>
            <person name="Abouelleil A."/>
            <person name="Alvarado L."/>
            <person name="Arachchi H.M."/>
            <person name="Berlin A."/>
            <person name="Chapman S.B."/>
            <person name="Gearin G."/>
            <person name="Goldberg J."/>
            <person name="Griggs A."/>
            <person name="Gujja S."/>
            <person name="Hansen M."/>
            <person name="Heiman D."/>
            <person name="Howarth C."/>
            <person name="Larimer J."/>
            <person name="Lui A."/>
            <person name="MacDonald P.J.P."/>
            <person name="McCowen C."/>
            <person name="Montmayeur A."/>
            <person name="Murphy C."/>
            <person name="Neiman D."/>
            <person name="Pearson M."/>
            <person name="Priest M."/>
            <person name="Roberts A."/>
            <person name="Saif S."/>
            <person name="Shea T."/>
            <person name="Sisk P."/>
            <person name="Stolte C."/>
            <person name="Sykes S."/>
            <person name="Wortman J."/>
            <person name="Nusbaum C."/>
            <person name="Birren B."/>
        </authorList>
    </citation>
    <scope>NUCLEOTIDE SEQUENCE [LARGE SCALE GENOMIC DNA]</scope>
    <source>
        <strain evidence="11">floridensis</strain>
    </source>
</reference>
<dbReference type="InterPro" id="IPR001841">
    <property type="entry name" value="Znf_RING"/>
</dbReference>
<evidence type="ECO:0000256" key="1">
    <source>
        <dbReference type="ARBA" id="ARBA00007025"/>
    </source>
</evidence>
<dbReference type="Gene3D" id="3.40.50.10810">
    <property type="entry name" value="Tandem AAA-ATPase domain"/>
    <property type="match status" value="1"/>
</dbReference>
<evidence type="ECO:0008006" key="12">
    <source>
        <dbReference type="Google" id="ProtNLM"/>
    </source>
</evidence>
<dbReference type="RefSeq" id="XP_008073725.1">
    <property type="nucleotide sequence ID" value="XM_008075534.1"/>
</dbReference>
<dbReference type="InterPro" id="IPR013083">
    <property type="entry name" value="Znf_RING/FYVE/PHD"/>
</dbReference>
<feature type="domain" description="Helicase ATP-binding" evidence="8">
    <location>
        <begin position="146"/>
        <end position="338"/>
    </location>
</feature>
<dbReference type="PANTHER" id="PTHR45626">
    <property type="entry name" value="TRANSCRIPTION TERMINATION FACTOR 2-RELATED"/>
    <property type="match status" value="1"/>
</dbReference>
<dbReference type="GO" id="GO:0008270">
    <property type="term" value="F:zinc ion binding"/>
    <property type="evidence" value="ECO:0007669"/>
    <property type="project" value="UniProtKB-KW"/>
</dbReference>
<dbReference type="InterPro" id="IPR014001">
    <property type="entry name" value="Helicase_ATP-bd"/>
</dbReference>
<dbReference type="PANTHER" id="PTHR45626:SF12">
    <property type="entry name" value="DNA REPAIR PROTEIN RAD16"/>
    <property type="match status" value="1"/>
</dbReference>
<evidence type="ECO:0000256" key="5">
    <source>
        <dbReference type="ARBA" id="ARBA00022840"/>
    </source>
</evidence>
<dbReference type="CDD" id="cd18793">
    <property type="entry name" value="SF2_C_SNF"/>
    <property type="match status" value="1"/>
</dbReference>
<dbReference type="GO" id="GO:0006289">
    <property type="term" value="P:nucleotide-excision repair"/>
    <property type="evidence" value="ECO:0007669"/>
    <property type="project" value="TreeGrafter"/>
</dbReference>
<dbReference type="PROSITE" id="PS50089">
    <property type="entry name" value="ZF_RING_2"/>
    <property type="match status" value="1"/>
</dbReference>
<keyword evidence="6" id="KW-0479">Metal-binding</keyword>
<dbReference type="OrthoDB" id="448448at2759"/>
<comment type="similarity">
    <text evidence="1">Belongs to the SNF2/RAD54 helicase family.</text>
</comment>
<dbReference type="SMART" id="SM00184">
    <property type="entry name" value="RING"/>
    <property type="match status" value="1"/>
</dbReference>
<dbReference type="SUPFAM" id="SSF52540">
    <property type="entry name" value="P-loop containing nucleoside triphosphate hydrolases"/>
    <property type="match status" value="2"/>
</dbReference>
<evidence type="ECO:0000256" key="4">
    <source>
        <dbReference type="ARBA" id="ARBA00022806"/>
    </source>
</evidence>
<dbReference type="Pfam" id="PF00176">
    <property type="entry name" value="SNF2-rel_dom"/>
    <property type="match status" value="2"/>
</dbReference>
<dbReference type="GO" id="GO:0004386">
    <property type="term" value="F:helicase activity"/>
    <property type="evidence" value="ECO:0007669"/>
    <property type="project" value="UniProtKB-KW"/>
</dbReference>
<dbReference type="InterPro" id="IPR049730">
    <property type="entry name" value="SNF2/RAD54-like_C"/>
</dbReference>
<dbReference type="GO" id="GO:0016787">
    <property type="term" value="F:hydrolase activity"/>
    <property type="evidence" value="ECO:0007669"/>
    <property type="project" value="UniProtKB-KW"/>
</dbReference>
<evidence type="ECO:0000256" key="3">
    <source>
        <dbReference type="ARBA" id="ARBA00022801"/>
    </source>
</evidence>
<feature type="domain" description="RING-type" evidence="7">
    <location>
        <begin position="494"/>
        <end position="532"/>
    </location>
</feature>
<accession>L2GX05</accession>
<dbReference type="Gene3D" id="3.40.50.300">
    <property type="entry name" value="P-loop containing nucleotide triphosphate hydrolases"/>
    <property type="match status" value="1"/>
</dbReference>
<dbReference type="InParanoid" id="L2GX05"/>
<keyword evidence="6" id="KW-0862">Zinc</keyword>
<evidence type="ECO:0000259" key="9">
    <source>
        <dbReference type="PROSITE" id="PS51194"/>
    </source>
</evidence>
<keyword evidence="3" id="KW-0378">Hydrolase</keyword>
<name>L2GX05_VAVCU</name>
<proteinExistence type="inferred from homology"/>
<dbReference type="OMA" id="LLRYPFC"/>
<evidence type="ECO:0000313" key="11">
    <source>
        <dbReference type="Proteomes" id="UP000011081"/>
    </source>
</evidence>
<dbReference type="STRING" id="948595.L2GX05"/>
<dbReference type="PROSITE" id="PS51194">
    <property type="entry name" value="HELICASE_CTER"/>
    <property type="match status" value="1"/>
</dbReference>
<evidence type="ECO:0000259" key="8">
    <source>
        <dbReference type="PROSITE" id="PS51192"/>
    </source>
</evidence>
<dbReference type="PROSITE" id="PS51192">
    <property type="entry name" value="HELICASE_ATP_BIND_1"/>
    <property type="match status" value="1"/>
</dbReference>
<dbReference type="Gene3D" id="3.30.40.10">
    <property type="entry name" value="Zinc/RING finger domain, C3HC4 (zinc finger)"/>
    <property type="match status" value="1"/>
</dbReference>
<dbReference type="GeneID" id="19878589"/>
<keyword evidence="6" id="KW-0863">Zinc-finger</keyword>
<dbReference type="GO" id="GO:0005524">
    <property type="term" value="F:ATP binding"/>
    <property type="evidence" value="ECO:0007669"/>
    <property type="project" value="UniProtKB-KW"/>
</dbReference>
<protein>
    <recommendedName>
        <fullName evidence="12">DNA repair protein RAD16</fullName>
    </recommendedName>
</protein>
<dbReference type="InterPro" id="IPR038718">
    <property type="entry name" value="SNF2-like_sf"/>
</dbReference>
<evidence type="ECO:0000256" key="2">
    <source>
        <dbReference type="ARBA" id="ARBA00022741"/>
    </source>
</evidence>
<dbReference type="SUPFAM" id="SSF57850">
    <property type="entry name" value="RING/U-box"/>
    <property type="match status" value="1"/>
</dbReference>
<dbReference type="GO" id="GO:0008094">
    <property type="term" value="F:ATP-dependent activity, acting on DNA"/>
    <property type="evidence" value="ECO:0007669"/>
    <property type="project" value="TreeGrafter"/>
</dbReference>
<dbReference type="Pfam" id="PF00271">
    <property type="entry name" value="Helicase_C"/>
    <property type="match status" value="1"/>
</dbReference>
<evidence type="ECO:0000259" key="7">
    <source>
        <dbReference type="PROSITE" id="PS50089"/>
    </source>
</evidence>
<dbReference type="VEuPathDB" id="MicrosporidiaDB:VCUG_00704"/>
<keyword evidence="11" id="KW-1185">Reference proteome</keyword>